<keyword evidence="6" id="KW-0645">Protease</keyword>
<proteinExistence type="inferred from homology"/>
<dbReference type="PANTHER" id="PTHR43390:SF1">
    <property type="entry name" value="CHLOROPLAST PROCESSING PEPTIDASE"/>
    <property type="match status" value="1"/>
</dbReference>
<dbReference type="Gene3D" id="2.10.109.10">
    <property type="entry name" value="Umud Fragment, subunit A"/>
    <property type="match status" value="1"/>
</dbReference>
<dbReference type="STRING" id="1797471.A3A71_00365"/>
<comment type="similarity">
    <text evidence="2 6">Belongs to the peptidase S26 family.</text>
</comment>
<comment type="catalytic activity">
    <reaction evidence="1 6">
        <text>Cleavage of hydrophobic, N-terminal signal or leader sequences from secreted and periplasmic proteins.</text>
        <dbReference type="EC" id="3.4.21.89"/>
    </reaction>
</comment>
<dbReference type="InterPro" id="IPR019533">
    <property type="entry name" value="Peptidase_S26"/>
</dbReference>
<keyword evidence="6" id="KW-0812">Transmembrane</keyword>
<dbReference type="PROSITE" id="PS00760">
    <property type="entry name" value="SPASE_I_2"/>
    <property type="match status" value="1"/>
</dbReference>
<organism evidence="8 9">
    <name type="scientific">Candidatus Berkelbacteria bacterium RIFCSPLOWO2_01_FULL_50_28</name>
    <dbReference type="NCBI Taxonomy" id="1797471"/>
    <lineage>
        <taxon>Bacteria</taxon>
        <taxon>Candidatus Berkelbacteria</taxon>
    </lineage>
</organism>
<evidence type="ECO:0000313" key="8">
    <source>
        <dbReference type="EMBL" id="OGD64501.1"/>
    </source>
</evidence>
<feature type="active site" evidence="5">
    <location>
        <position position="44"/>
    </location>
</feature>
<keyword evidence="6" id="KW-0472">Membrane</keyword>
<dbReference type="PRINTS" id="PR00727">
    <property type="entry name" value="LEADERPTASE"/>
</dbReference>
<accession>A0A1F5EAY8</accession>
<dbReference type="NCBIfam" id="TIGR02227">
    <property type="entry name" value="sigpep_I_bact"/>
    <property type="match status" value="1"/>
</dbReference>
<feature type="active site" evidence="5">
    <location>
        <position position="89"/>
    </location>
</feature>
<sequence length="186" mass="20384">MAGGRLLVFGTNIFELTKYVFLVAILVALFFVFVGSPVFVRGESMEPNFHSGQIVIVEHLSFNAGSAVRRGDVVAAKFPLDPTHTRLIKRVVGLPGETVTVNNGHILINAKLLPEDYAPHFGAIPYPEIRETKLGSGQYFLAGDNRPGSSDSRLWGAVESSDILGRVSFVIWPPKDFQYVTRPIGD</sequence>
<dbReference type="InterPro" id="IPR019757">
    <property type="entry name" value="Pept_S26A_signal_pept_1_Lys-AS"/>
</dbReference>
<dbReference type="Pfam" id="PF10502">
    <property type="entry name" value="Peptidase_S26"/>
    <property type="match status" value="1"/>
</dbReference>
<evidence type="ECO:0000256" key="6">
    <source>
        <dbReference type="RuleBase" id="RU362042"/>
    </source>
</evidence>
<dbReference type="EMBL" id="MEZX01000002">
    <property type="protein sequence ID" value="OGD64501.1"/>
    <property type="molecule type" value="Genomic_DNA"/>
</dbReference>
<reference evidence="8 9" key="1">
    <citation type="journal article" date="2016" name="Nat. Commun.">
        <title>Thousands of microbial genomes shed light on interconnected biogeochemical processes in an aquifer system.</title>
        <authorList>
            <person name="Anantharaman K."/>
            <person name="Brown C.T."/>
            <person name="Hug L.A."/>
            <person name="Sharon I."/>
            <person name="Castelle C.J."/>
            <person name="Probst A.J."/>
            <person name="Thomas B.C."/>
            <person name="Singh A."/>
            <person name="Wilkins M.J."/>
            <person name="Karaoz U."/>
            <person name="Brodie E.L."/>
            <person name="Williams K.H."/>
            <person name="Hubbard S.S."/>
            <person name="Banfield J.F."/>
        </authorList>
    </citation>
    <scope>NUCLEOTIDE SEQUENCE [LARGE SCALE GENOMIC DNA]</scope>
</reference>
<feature type="domain" description="Peptidase S26" evidence="7">
    <location>
        <begin position="14"/>
        <end position="172"/>
    </location>
</feature>
<evidence type="ECO:0000259" key="7">
    <source>
        <dbReference type="Pfam" id="PF10502"/>
    </source>
</evidence>
<evidence type="ECO:0000256" key="1">
    <source>
        <dbReference type="ARBA" id="ARBA00000677"/>
    </source>
</evidence>
<dbReference type="InterPro" id="IPR036286">
    <property type="entry name" value="LexA/Signal_pep-like_sf"/>
</dbReference>
<dbReference type="GO" id="GO:0006465">
    <property type="term" value="P:signal peptide processing"/>
    <property type="evidence" value="ECO:0007669"/>
    <property type="project" value="InterPro"/>
</dbReference>
<comment type="subcellular location">
    <subcellularLocation>
        <location evidence="6">Membrane</location>
        <topology evidence="6">Single-pass type II membrane protein</topology>
    </subcellularLocation>
</comment>
<comment type="caution">
    <text evidence="8">The sequence shown here is derived from an EMBL/GenBank/DDBJ whole genome shotgun (WGS) entry which is preliminary data.</text>
</comment>
<evidence type="ECO:0000256" key="4">
    <source>
        <dbReference type="ARBA" id="ARBA00022801"/>
    </source>
</evidence>
<dbReference type="CDD" id="cd06530">
    <property type="entry name" value="S26_SPase_I"/>
    <property type="match status" value="1"/>
</dbReference>
<evidence type="ECO:0000256" key="5">
    <source>
        <dbReference type="PIRSR" id="PIRSR600223-1"/>
    </source>
</evidence>
<name>A0A1F5EAY8_9BACT</name>
<dbReference type="SUPFAM" id="SSF51306">
    <property type="entry name" value="LexA/Signal peptidase"/>
    <property type="match status" value="1"/>
</dbReference>
<evidence type="ECO:0000313" key="9">
    <source>
        <dbReference type="Proteomes" id="UP000177481"/>
    </source>
</evidence>
<evidence type="ECO:0000256" key="2">
    <source>
        <dbReference type="ARBA" id="ARBA00009370"/>
    </source>
</evidence>
<dbReference type="PANTHER" id="PTHR43390">
    <property type="entry name" value="SIGNAL PEPTIDASE I"/>
    <property type="match status" value="1"/>
</dbReference>
<dbReference type="EC" id="3.4.21.89" evidence="3 6"/>
<gene>
    <name evidence="8" type="ORF">A3A71_00365</name>
</gene>
<dbReference type="AlphaFoldDB" id="A0A1F5EAY8"/>
<evidence type="ECO:0000256" key="3">
    <source>
        <dbReference type="ARBA" id="ARBA00013208"/>
    </source>
</evidence>
<protein>
    <recommendedName>
        <fullName evidence="3 6">Signal peptidase I</fullName>
        <ecNumber evidence="3 6">3.4.21.89</ecNumber>
    </recommendedName>
</protein>
<dbReference type="InterPro" id="IPR000223">
    <property type="entry name" value="Pept_S26A_signal_pept_1"/>
</dbReference>
<dbReference type="Proteomes" id="UP000177481">
    <property type="component" value="Unassembled WGS sequence"/>
</dbReference>
<keyword evidence="4 6" id="KW-0378">Hydrolase</keyword>
<feature type="transmembrane region" description="Helical" evidence="6">
    <location>
        <begin position="20"/>
        <end position="40"/>
    </location>
</feature>
<dbReference type="GO" id="GO:0004252">
    <property type="term" value="F:serine-type endopeptidase activity"/>
    <property type="evidence" value="ECO:0007669"/>
    <property type="project" value="InterPro"/>
</dbReference>
<dbReference type="GO" id="GO:0009003">
    <property type="term" value="F:signal peptidase activity"/>
    <property type="evidence" value="ECO:0007669"/>
    <property type="project" value="UniProtKB-EC"/>
</dbReference>
<dbReference type="GO" id="GO:0016020">
    <property type="term" value="C:membrane"/>
    <property type="evidence" value="ECO:0007669"/>
    <property type="project" value="UniProtKB-SubCell"/>
</dbReference>
<keyword evidence="6" id="KW-1133">Transmembrane helix</keyword>